<evidence type="ECO:0000259" key="1">
    <source>
        <dbReference type="Pfam" id="PF19026"/>
    </source>
</evidence>
<dbReference type="InterPro" id="IPR038922">
    <property type="entry name" value="HYPK_UBA"/>
</dbReference>
<dbReference type="OrthoDB" id="285219at2759"/>
<evidence type="ECO:0000313" key="3">
    <source>
        <dbReference type="Proteomes" id="UP000886653"/>
    </source>
</evidence>
<accession>A0A9P6ND55</accession>
<proteinExistence type="predicted"/>
<dbReference type="Proteomes" id="UP000886653">
    <property type="component" value="Unassembled WGS sequence"/>
</dbReference>
<dbReference type="EMBL" id="MU167311">
    <property type="protein sequence ID" value="KAG0143758.1"/>
    <property type="molecule type" value="Genomic_DNA"/>
</dbReference>
<feature type="domain" description="Nascent polypeptide-associated complex subunit alpha-like UBA" evidence="1">
    <location>
        <begin position="92"/>
        <end position="132"/>
    </location>
</feature>
<gene>
    <name evidence="2" type="ORF">CROQUDRAFT_672781</name>
</gene>
<dbReference type="AlphaFoldDB" id="A0A9P6ND55"/>
<dbReference type="CDD" id="cd14361">
    <property type="entry name" value="UBA_HYPK"/>
    <property type="match status" value="1"/>
</dbReference>
<reference evidence="2" key="1">
    <citation type="submission" date="2013-11" db="EMBL/GenBank/DDBJ databases">
        <title>Genome sequence of the fusiform rust pathogen reveals effectors for host alternation and coevolution with pine.</title>
        <authorList>
            <consortium name="DOE Joint Genome Institute"/>
            <person name="Smith K."/>
            <person name="Pendleton A."/>
            <person name="Kubisiak T."/>
            <person name="Anderson C."/>
            <person name="Salamov A."/>
            <person name="Aerts A."/>
            <person name="Riley R."/>
            <person name="Clum A."/>
            <person name="Lindquist E."/>
            <person name="Ence D."/>
            <person name="Campbell M."/>
            <person name="Kronenberg Z."/>
            <person name="Feau N."/>
            <person name="Dhillon B."/>
            <person name="Hamelin R."/>
            <person name="Burleigh J."/>
            <person name="Smith J."/>
            <person name="Yandell M."/>
            <person name="Nelson C."/>
            <person name="Grigoriev I."/>
            <person name="Davis J."/>
        </authorList>
    </citation>
    <scope>NUCLEOTIDE SEQUENCE</scope>
    <source>
        <strain evidence="2">G11</strain>
    </source>
</reference>
<comment type="caution">
    <text evidence="2">The sequence shown here is derived from an EMBL/GenBank/DDBJ whole genome shotgun (WGS) entry which is preliminary data.</text>
</comment>
<organism evidence="2 3">
    <name type="scientific">Cronartium quercuum f. sp. fusiforme G11</name>
    <dbReference type="NCBI Taxonomy" id="708437"/>
    <lineage>
        <taxon>Eukaryota</taxon>
        <taxon>Fungi</taxon>
        <taxon>Dikarya</taxon>
        <taxon>Basidiomycota</taxon>
        <taxon>Pucciniomycotina</taxon>
        <taxon>Pucciniomycetes</taxon>
        <taxon>Pucciniales</taxon>
        <taxon>Coleosporiaceae</taxon>
        <taxon>Cronartium</taxon>
    </lineage>
</organism>
<dbReference type="Gene3D" id="1.10.8.10">
    <property type="entry name" value="DNA helicase RuvA subunit, C-terminal domain"/>
    <property type="match status" value="1"/>
</dbReference>
<dbReference type="Pfam" id="PF19026">
    <property type="entry name" value="UBA_HYPK"/>
    <property type="match status" value="1"/>
</dbReference>
<sequence length="134" mass="14871">MSASTSRQIQVPGATVISYYADADGQFGNIKVGFDVTRFDNAVRDLLFLNEFRSKDTTTTTSTTNQTDLKEKITELTIKDVPNGSNDITQSIQLVKEDIQLICKQLEVSSKVAEKALLNSHGNLKEALLYLVRQ</sequence>
<keyword evidence="3" id="KW-1185">Reference proteome</keyword>
<protein>
    <recommendedName>
        <fullName evidence="1">Nascent polypeptide-associated complex subunit alpha-like UBA domain-containing protein</fullName>
    </recommendedName>
</protein>
<dbReference type="InterPro" id="IPR044034">
    <property type="entry name" value="NAC-like_UBA"/>
</dbReference>
<evidence type="ECO:0000313" key="2">
    <source>
        <dbReference type="EMBL" id="KAG0143758.1"/>
    </source>
</evidence>
<name>A0A9P6ND55_9BASI</name>